<dbReference type="GO" id="GO:0003678">
    <property type="term" value="F:DNA helicase activity"/>
    <property type="evidence" value="ECO:0007669"/>
    <property type="project" value="TreeGrafter"/>
</dbReference>
<dbReference type="Pfam" id="PF19833">
    <property type="entry name" value="RecG_dom3_C"/>
    <property type="match status" value="1"/>
</dbReference>
<dbReference type="Gene3D" id="2.40.50.140">
    <property type="entry name" value="Nucleic acid-binding proteins"/>
    <property type="match status" value="1"/>
</dbReference>
<keyword evidence="4 9" id="KW-0347">Helicase</keyword>
<dbReference type="Pfam" id="PF00271">
    <property type="entry name" value="Helicase_C"/>
    <property type="match status" value="1"/>
</dbReference>
<keyword evidence="1" id="KW-0547">Nucleotide-binding</keyword>
<dbReference type="PROSITE" id="PS51194">
    <property type="entry name" value="HELICASE_CTER"/>
    <property type="match status" value="1"/>
</dbReference>
<comment type="caution">
    <text evidence="9">The sequence shown here is derived from an EMBL/GenBank/DDBJ whole genome shotgun (WGS) entry which is preliminary data.</text>
</comment>
<proteinExistence type="predicted"/>
<dbReference type="GO" id="GO:0006281">
    <property type="term" value="P:DNA repair"/>
    <property type="evidence" value="ECO:0007669"/>
    <property type="project" value="UniProtKB-KW"/>
</dbReference>
<accession>A0A7D5C8T9</accession>
<dbReference type="CDD" id="cd04488">
    <property type="entry name" value="RecG_wedge_OBF"/>
    <property type="match status" value="1"/>
</dbReference>
<evidence type="ECO:0000256" key="6">
    <source>
        <dbReference type="ARBA" id="ARBA00023125"/>
    </source>
</evidence>
<dbReference type="EMBL" id="JABNND010000015">
    <property type="protein sequence ID" value="NQX51253.1"/>
    <property type="molecule type" value="Genomic_DNA"/>
</dbReference>
<evidence type="ECO:0000256" key="2">
    <source>
        <dbReference type="ARBA" id="ARBA00022763"/>
    </source>
</evidence>
<dbReference type="InterPro" id="IPR001650">
    <property type="entry name" value="Helicase_C-like"/>
</dbReference>
<dbReference type="InterPro" id="IPR014001">
    <property type="entry name" value="Helicase_ATP-bd"/>
</dbReference>
<evidence type="ECO:0000313" key="9">
    <source>
        <dbReference type="EMBL" id="NQX51253.1"/>
    </source>
</evidence>
<feature type="compositionally biased region" description="Low complexity" evidence="8">
    <location>
        <begin position="617"/>
        <end position="641"/>
    </location>
</feature>
<keyword evidence="2" id="KW-0227">DNA damage</keyword>
<evidence type="ECO:0000313" key="10">
    <source>
        <dbReference type="Proteomes" id="UP000551316"/>
    </source>
</evidence>
<dbReference type="SUPFAM" id="SSF50249">
    <property type="entry name" value="Nucleic acid-binding proteins"/>
    <property type="match status" value="1"/>
</dbReference>
<dbReference type="PANTHER" id="PTHR47964">
    <property type="entry name" value="ATP-DEPENDENT DNA HELICASE HOMOLOG RECG, CHLOROPLASTIC"/>
    <property type="match status" value="1"/>
</dbReference>
<dbReference type="InterPro" id="IPR027417">
    <property type="entry name" value="P-loop_NTPase"/>
</dbReference>
<keyword evidence="5" id="KW-0067">ATP-binding</keyword>
<protein>
    <submittedName>
        <fullName evidence="9">ATP-dependent DNA helicase RecG</fullName>
    </submittedName>
</protein>
<dbReference type="GO" id="GO:0003677">
    <property type="term" value="F:DNA binding"/>
    <property type="evidence" value="ECO:0007669"/>
    <property type="project" value="UniProtKB-KW"/>
</dbReference>
<evidence type="ECO:0000256" key="5">
    <source>
        <dbReference type="ARBA" id="ARBA00022840"/>
    </source>
</evidence>
<evidence type="ECO:0000256" key="8">
    <source>
        <dbReference type="SAM" id="MobiDB-lite"/>
    </source>
</evidence>
<dbReference type="SUPFAM" id="SSF52540">
    <property type="entry name" value="P-loop containing nucleoside triphosphate hydrolases"/>
    <property type="match status" value="2"/>
</dbReference>
<dbReference type="InterPro" id="IPR012340">
    <property type="entry name" value="NA-bd_OB-fold"/>
</dbReference>
<evidence type="ECO:0000256" key="7">
    <source>
        <dbReference type="ARBA" id="ARBA00023204"/>
    </source>
</evidence>
<dbReference type="AlphaFoldDB" id="A0A7D5C8T9"/>
<dbReference type="GO" id="GO:0016787">
    <property type="term" value="F:hydrolase activity"/>
    <property type="evidence" value="ECO:0007669"/>
    <property type="project" value="UniProtKB-KW"/>
</dbReference>
<dbReference type="PROSITE" id="PS51192">
    <property type="entry name" value="HELICASE_ATP_BIND_1"/>
    <property type="match status" value="1"/>
</dbReference>
<feature type="region of interest" description="Disordered" evidence="8">
    <location>
        <begin position="608"/>
        <end position="641"/>
    </location>
</feature>
<dbReference type="InterPro" id="IPR047112">
    <property type="entry name" value="RecG/Mfd"/>
</dbReference>
<dbReference type="SMART" id="SM00490">
    <property type="entry name" value="HELICc"/>
    <property type="match status" value="1"/>
</dbReference>
<name>A0A7D5C8T9_BIFLI</name>
<dbReference type="GO" id="GO:0005524">
    <property type="term" value="F:ATP binding"/>
    <property type="evidence" value="ECO:0007669"/>
    <property type="project" value="UniProtKB-KW"/>
</dbReference>
<dbReference type="InterPro" id="IPR045562">
    <property type="entry name" value="RecG_dom3_C"/>
</dbReference>
<dbReference type="Proteomes" id="UP000551316">
    <property type="component" value="Unassembled WGS sequence"/>
</dbReference>
<evidence type="ECO:0000256" key="4">
    <source>
        <dbReference type="ARBA" id="ARBA00022806"/>
    </source>
</evidence>
<evidence type="ECO:0000256" key="3">
    <source>
        <dbReference type="ARBA" id="ARBA00022801"/>
    </source>
</evidence>
<dbReference type="SMART" id="SM00487">
    <property type="entry name" value="DEXDc"/>
    <property type="match status" value="1"/>
</dbReference>
<organism evidence="9 10">
    <name type="scientific">Bifidobacterium longum subsp. infantis</name>
    <dbReference type="NCBI Taxonomy" id="1682"/>
    <lineage>
        <taxon>Bacteria</taxon>
        <taxon>Bacillati</taxon>
        <taxon>Actinomycetota</taxon>
        <taxon>Actinomycetes</taxon>
        <taxon>Bifidobacteriales</taxon>
        <taxon>Bifidobacteriaceae</taxon>
        <taxon>Bifidobacterium</taxon>
    </lineage>
</organism>
<keyword evidence="3" id="KW-0378">Hydrolase</keyword>
<keyword evidence="6" id="KW-0238">DNA-binding</keyword>
<dbReference type="Pfam" id="PF00270">
    <property type="entry name" value="DEAD"/>
    <property type="match status" value="1"/>
</dbReference>
<evidence type="ECO:0000256" key="1">
    <source>
        <dbReference type="ARBA" id="ARBA00022741"/>
    </source>
</evidence>
<keyword evidence="7" id="KW-0234">DNA repair</keyword>
<dbReference type="Gene3D" id="3.40.50.300">
    <property type="entry name" value="P-loop containing nucleotide triphosphate hydrolases"/>
    <property type="match status" value="2"/>
</dbReference>
<reference evidence="9 10" key="1">
    <citation type="submission" date="2020-05" db="EMBL/GenBank/DDBJ databases">
        <title>Draft Genome Sequence of Bifidobacterium longum subsp. Infantis BI-G201, a Commercialization Strain.</title>
        <authorList>
            <person name="Song J."/>
            <person name="Xu Y."/>
            <person name="Han D."/>
            <person name="Teng Q."/>
            <person name="Jiang D."/>
            <person name="Liu Q."/>
        </authorList>
    </citation>
    <scope>NUCLEOTIDE SEQUENCE [LARGE SCALE GENOMIC DNA]</scope>
    <source>
        <strain evidence="9 10">BI-G201</strain>
    </source>
</reference>
<dbReference type="InterPro" id="IPR011545">
    <property type="entry name" value="DEAD/DEAH_box_helicase_dom"/>
</dbReference>
<gene>
    <name evidence="9" type="ORF">HNS28_07315</name>
</gene>
<dbReference type="PANTHER" id="PTHR47964:SF1">
    <property type="entry name" value="ATP-DEPENDENT DNA HELICASE HOMOLOG RECG, CHLOROPLASTIC"/>
    <property type="match status" value="1"/>
</dbReference>
<sequence length="873" mass="92513">MDTTLASLVTNKRRVSALKSLGIVTVGDALTYYPFRVTEPVPLRAIREAAPGQQMAFAAVIRDMRVVPMNARRGYRLEAAVDDADFARSRRVPGSTARLTFFSYRKSYVDWVSMRLRAGTSVVVSGMPSEYMGQLQFTHPEILTVAPGSAGTGAGLEGYARGAASGNGAFAGSTDPYASAQSAYPPAAAAPSGAALKYDADTVQEALTRVCRPRPVYHASSRISSEHIHETILGLLWMMGARTSSTPDGQLAGAGSADIVAPTTDTIAVQNGEEKSGTTAESGAEALSQSIPDVLPESVRKAKNLMHRAEAFLAIHDPSSTSRFKEAIETLRYEEAFVSQTSLLKARSHAHKSAAHSCPLVTDSLRDQFIASLPFSLTAGQQQVIHDIAADLAHDWPMQRLLQGEVGSGKTVVALAAMLQAVDAGYQAVLVAPTQVLAEQHAETIGRMVEQLKPAIPVTLLTGGMKLAARRKALAAAASGEPGIIVATHAAFSKTFQAPHLALVVIDEQHRFGVEQRESLNAKTDDGTTPHLLVMTATPIPRTAAMTWFGDLDISWLTELPGGRKPIRTVVVNEADAATMGRMFAHIRARVDAGEQAYIVCPRIDADDEENEGGSGVSSAAGSARGRAAASGSSARTAAGGRATRAAADAIGIDDPYETFDENGETVARPPLHAVAEIADRLQKLPQFQGIRFATLTGRDKDDVKTQVMADFAGGETPILVSTTVIEVGVDVKQASCIVIFDADRYGLSQLHQLRGRVGRGGTNSWAFLISRAEPGSPAEQRLEVIHHSLDGAEIAQADLEFRGAGDVLGDAQSGGKSSLKLLRVVKDADMIADARTRAEQLLAADPELAGEVQLAGAVLDFTRGNETFLTSS</sequence>